<gene>
    <name evidence="9" type="ORF">BBD42_29820</name>
</gene>
<comment type="similarity">
    <text evidence="7">Belongs to the binding-protein-dependent transport system permease family.</text>
</comment>
<dbReference type="GO" id="GO:0005886">
    <property type="term" value="C:plasma membrane"/>
    <property type="evidence" value="ECO:0007669"/>
    <property type="project" value="UniProtKB-SubCell"/>
</dbReference>
<accession>A0A1B2DRA4</accession>
<dbReference type="PANTHER" id="PTHR43744:SF6">
    <property type="entry name" value="ABC TRANSPORTER PERMEASE PROTEIN YESQ-RELATED"/>
    <property type="match status" value="1"/>
</dbReference>
<evidence type="ECO:0000256" key="1">
    <source>
        <dbReference type="ARBA" id="ARBA00004651"/>
    </source>
</evidence>
<reference evidence="9" key="1">
    <citation type="submission" date="2016-08" db="EMBL/GenBank/DDBJ databases">
        <title>Complete Genome Seqeunce of Paenibacillus sp. BIHB 4019 from tea rhizoplane.</title>
        <authorList>
            <person name="Thakur R."/>
            <person name="Swarnkar M.K."/>
            <person name="Gulati A."/>
        </authorList>
    </citation>
    <scope>NUCLEOTIDE SEQUENCE [LARGE SCALE GENOMIC DNA]</scope>
    <source>
        <strain evidence="9">BIHB4019</strain>
    </source>
</reference>
<evidence type="ECO:0000256" key="3">
    <source>
        <dbReference type="ARBA" id="ARBA00022475"/>
    </source>
</evidence>
<dbReference type="InterPro" id="IPR035906">
    <property type="entry name" value="MetI-like_sf"/>
</dbReference>
<dbReference type="SUPFAM" id="SSF161098">
    <property type="entry name" value="MetI-like"/>
    <property type="match status" value="1"/>
</dbReference>
<keyword evidence="5 7" id="KW-1133">Transmembrane helix</keyword>
<evidence type="ECO:0000259" key="8">
    <source>
        <dbReference type="PROSITE" id="PS50928"/>
    </source>
</evidence>
<feature type="transmembrane region" description="Helical" evidence="7">
    <location>
        <begin position="244"/>
        <end position="265"/>
    </location>
</feature>
<keyword evidence="3" id="KW-1003">Cell membrane</keyword>
<dbReference type="GO" id="GO:0055085">
    <property type="term" value="P:transmembrane transport"/>
    <property type="evidence" value="ECO:0007669"/>
    <property type="project" value="InterPro"/>
</dbReference>
<dbReference type="RefSeq" id="WP_099521165.1">
    <property type="nucleotide sequence ID" value="NZ_CP016808.1"/>
</dbReference>
<feature type="transmembrane region" description="Helical" evidence="7">
    <location>
        <begin position="77"/>
        <end position="98"/>
    </location>
</feature>
<protein>
    <submittedName>
        <fullName evidence="9">Sugar ABC transporter permease</fullName>
    </submittedName>
</protein>
<organism evidence="9">
    <name type="scientific">Paenibacillus sp. BIHB 4019</name>
    <dbReference type="NCBI Taxonomy" id="1870819"/>
    <lineage>
        <taxon>Bacteria</taxon>
        <taxon>Bacillati</taxon>
        <taxon>Bacillota</taxon>
        <taxon>Bacilli</taxon>
        <taxon>Bacillales</taxon>
        <taxon>Paenibacillaceae</taxon>
        <taxon>Paenibacillus</taxon>
    </lineage>
</organism>
<dbReference type="PROSITE" id="PS50928">
    <property type="entry name" value="ABC_TM1"/>
    <property type="match status" value="1"/>
</dbReference>
<dbReference type="CDD" id="cd06261">
    <property type="entry name" value="TM_PBP2"/>
    <property type="match status" value="1"/>
</dbReference>
<comment type="subcellular location">
    <subcellularLocation>
        <location evidence="1 7">Cell membrane</location>
        <topology evidence="1 7">Multi-pass membrane protein</topology>
    </subcellularLocation>
</comment>
<dbReference type="Pfam" id="PF00528">
    <property type="entry name" value="BPD_transp_1"/>
    <property type="match status" value="1"/>
</dbReference>
<feature type="transmembrane region" description="Helical" evidence="7">
    <location>
        <begin position="110"/>
        <end position="132"/>
    </location>
</feature>
<proteinExistence type="inferred from homology"/>
<dbReference type="AlphaFoldDB" id="A0A1B2DRA4"/>
<evidence type="ECO:0000256" key="6">
    <source>
        <dbReference type="ARBA" id="ARBA00023136"/>
    </source>
</evidence>
<dbReference type="Gene3D" id="1.10.3720.10">
    <property type="entry name" value="MetI-like"/>
    <property type="match status" value="1"/>
</dbReference>
<keyword evidence="6 7" id="KW-0472">Membrane</keyword>
<feature type="transmembrane region" description="Helical" evidence="7">
    <location>
        <begin position="185"/>
        <end position="210"/>
    </location>
</feature>
<feature type="transmembrane region" description="Helical" evidence="7">
    <location>
        <begin position="12"/>
        <end position="32"/>
    </location>
</feature>
<feature type="domain" description="ABC transmembrane type-1" evidence="8">
    <location>
        <begin position="73"/>
        <end position="265"/>
    </location>
</feature>
<dbReference type="InterPro" id="IPR000515">
    <property type="entry name" value="MetI-like"/>
</dbReference>
<dbReference type="PANTHER" id="PTHR43744">
    <property type="entry name" value="ABC TRANSPORTER PERMEASE PROTEIN MG189-RELATED-RELATED"/>
    <property type="match status" value="1"/>
</dbReference>
<evidence type="ECO:0000256" key="5">
    <source>
        <dbReference type="ARBA" id="ARBA00022989"/>
    </source>
</evidence>
<name>A0A1B2DRA4_9BACL</name>
<evidence type="ECO:0000313" key="9">
    <source>
        <dbReference type="EMBL" id="ANY70236.1"/>
    </source>
</evidence>
<feature type="transmembrane region" description="Helical" evidence="7">
    <location>
        <begin position="144"/>
        <end position="164"/>
    </location>
</feature>
<evidence type="ECO:0000256" key="7">
    <source>
        <dbReference type="RuleBase" id="RU363032"/>
    </source>
</evidence>
<dbReference type="EMBL" id="CP016808">
    <property type="protein sequence ID" value="ANY70236.1"/>
    <property type="molecule type" value="Genomic_DNA"/>
</dbReference>
<evidence type="ECO:0000256" key="4">
    <source>
        <dbReference type="ARBA" id="ARBA00022692"/>
    </source>
</evidence>
<sequence length="280" mass="31615">MVDTLRRTAWLRHLAILLIAFVMLYPVLWLVGSSFKPNNVIFSEIGIWPQEWVWGNYFAGWNGIQGNPFSHFLGNSMIVSIGAVIGNVLSCSMAAYAFARLSFRFKALAFGLMLLTIMLPHHVTLIPQYILFNQLGWVNSFLPLIAPKWLATDGFFIFLTVQFIRGLPKELDEAATIDGCGLIQIYWRIVLPLAVPALITTTIFTFLWTWDDFFSQLIYLSDVSKFTVPLGLRLFLDSSSQSDWGPMFAMSVLSLLPCFIIFIICQKYFVEGIATSGIKG</sequence>
<evidence type="ECO:0000256" key="2">
    <source>
        <dbReference type="ARBA" id="ARBA00022448"/>
    </source>
</evidence>
<keyword evidence="4 7" id="KW-0812">Transmembrane</keyword>
<keyword evidence="2 7" id="KW-0813">Transport</keyword>